<evidence type="ECO:0000256" key="13">
    <source>
        <dbReference type="ARBA" id="ARBA00022844"/>
    </source>
</evidence>
<keyword evidence="9 27" id="KW-1162">Viral penetration into host cytoplasm</keyword>
<feature type="lipid moiety-binding region" description="S-palmitoyl cysteine; by host" evidence="27">
    <location>
        <position position="565"/>
    </location>
</feature>
<keyword evidence="6 27" id="KW-0348">Hemagglutinin</keyword>
<dbReference type="GO" id="GO:0016020">
    <property type="term" value="C:membrane"/>
    <property type="evidence" value="ECO:0007669"/>
    <property type="project" value="UniProtKB-UniRule"/>
</dbReference>
<dbReference type="Gene3D" id="2.10.77.10">
    <property type="entry name" value="Hemagglutinin Chain A, Domain 2"/>
    <property type="match status" value="1"/>
</dbReference>
<evidence type="ECO:0000256" key="11">
    <source>
        <dbReference type="ARBA" id="ARBA00022729"/>
    </source>
</evidence>
<reference evidence="29 30" key="2">
    <citation type="submission" date="2013-04" db="EMBL/GenBank/DDBJ databases">
        <authorList>
            <consortium name="The NIAID Influenza Genome Sequencing Consortium"/>
        </authorList>
    </citation>
    <scope>NUCLEOTIDE SEQUENCE [LARGE SCALE GENOMIC DNA]</scope>
    <source>
        <strain evidence="29">A/northern pintail/Texas/421716/2001</strain>
    </source>
</reference>
<evidence type="ECO:0000256" key="8">
    <source>
        <dbReference type="ARBA" id="ARBA00022581"/>
    </source>
</evidence>
<evidence type="ECO:0000256" key="21">
    <source>
        <dbReference type="ARBA" id="ARBA00023180"/>
    </source>
</evidence>
<evidence type="ECO:0000256" key="5">
    <source>
        <dbReference type="ARBA" id="ARBA00022511"/>
    </source>
</evidence>
<protein>
    <recommendedName>
        <fullName evidence="27">Hemagglutinin</fullName>
    </recommendedName>
    <component>
        <recommendedName>
            <fullName evidence="27">Hemagglutinin HA1 chain</fullName>
        </recommendedName>
    </component>
    <component>
        <recommendedName>
            <fullName evidence="27">Hemagglutinin HA2 chain</fullName>
        </recommendedName>
    </component>
</protein>
<dbReference type="GO" id="GO:0055036">
    <property type="term" value="C:virion membrane"/>
    <property type="evidence" value="ECO:0007669"/>
    <property type="project" value="UniProtKB-SubCell"/>
</dbReference>
<evidence type="ECO:0000256" key="18">
    <source>
        <dbReference type="ARBA" id="ARBA00023136"/>
    </source>
</evidence>
<dbReference type="GO" id="GO:0075512">
    <property type="term" value="P:clathrin-dependent endocytosis of virus by host cell"/>
    <property type="evidence" value="ECO:0007669"/>
    <property type="project" value="UniProtKB-UniRule"/>
</dbReference>
<dbReference type="Gene3D" id="3.90.20.10">
    <property type="match status" value="1"/>
</dbReference>
<evidence type="ECO:0000256" key="1">
    <source>
        <dbReference type="ARBA" id="ARBA00004310"/>
    </source>
</evidence>
<dbReference type="Gene3D" id="3.90.209.20">
    <property type="match status" value="1"/>
</dbReference>
<evidence type="ECO:0000256" key="14">
    <source>
        <dbReference type="ARBA" id="ARBA00022870"/>
    </source>
</evidence>
<evidence type="ECO:0000256" key="22">
    <source>
        <dbReference type="ARBA" id="ARBA00023261"/>
    </source>
</evidence>
<keyword evidence="16 27" id="KW-1164">Virus endocytosis by host</keyword>
<keyword evidence="19 27" id="KW-0564">Palmitate</keyword>
<evidence type="ECO:0000256" key="28">
    <source>
        <dbReference type="RuleBase" id="RU003324"/>
    </source>
</evidence>
<keyword evidence="13 27" id="KW-0946">Virion</keyword>
<feature type="lipid moiety-binding region" description="S-palmitoyl cysteine; by host" evidence="27">
    <location>
        <position position="562"/>
    </location>
</feature>
<keyword evidence="12 27" id="KW-1161">Viral attachment to host cell</keyword>
<dbReference type="Pfam" id="PF00509">
    <property type="entry name" value="Hemagglutinin"/>
    <property type="match status" value="1"/>
</dbReference>
<evidence type="ECO:0000256" key="24">
    <source>
        <dbReference type="ARBA" id="ARBA00023296"/>
    </source>
</evidence>
<evidence type="ECO:0000256" key="6">
    <source>
        <dbReference type="ARBA" id="ARBA00022546"/>
    </source>
</evidence>
<evidence type="ECO:0000256" key="16">
    <source>
        <dbReference type="ARBA" id="ARBA00022890"/>
    </source>
</evidence>
<comment type="similarity">
    <text evidence="2 27 28">Belongs to the influenza viruses hemagglutinin family.</text>
</comment>
<dbReference type="HAMAP" id="MF_04072">
    <property type="entry name" value="INFV_HEMA"/>
    <property type="match status" value="1"/>
</dbReference>
<evidence type="ECO:0000313" key="29">
    <source>
        <dbReference type="EMBL" id="AGK41279.1"/>
    </source>
</evidence>
<comment type="PTM">
    <text evidence="27">Palmitoylated.</text>
</comment>
<keyword evidence="5 27" id="KW-1032">Host cell membrane</keyword>
<comment type="function">
    <text evidence="27">Binds to sialic acid-containing receptors on the cell surface, bringing about the attachment of the virus particle to the cell. This attachment induces virion internalization either through clathrin-dependent endocytosis or through clathrin- and caveolin-independent pathway. Plays a major role in the determination of host range restriction and virulence. Class I viral fusion protein. Responsible for penetration of the virus into the cell cytoplasm by mediating the fusion of the membrane of the endocytosed virus particle with the endosomal membrane. Low pH in endosomes induces an irreversible conformational change in HA2, releasing the fusion hydrophobic peptide. Several trimers are required to form a competent fusion pore.</text>
</comment>
<dbReference type="InterPro" id="IPR008980">
    <property type="entry name" value="Capsid_hemagglutn"/>
</dbReference>
<keyword evidence="20 27" id="KW-1015">Disulfide bond</keyword>
<keyword evidence="4 27" id="KW-1170">Fusion of virus membrane with host endosomal membrane</keyword>
<evidence type="ECO:0000256" key="15">
    <source>
        <dbReference type="ARBA" id="ARBA00022879"/>
    </source>
</evidence>
<keyword evidence="3 27" id="KW-1168">Fusion of virus membrane with host membrane</keyword>
<evidence type="ECO:0000256" key="10">
    <source>
        <dbReference type="ARBA" id="ARBA00022692"/>
    </source>
</evidence>
<feature type="disulfide bond" evidence="27">
    <location>
        <begin position="296"/>
        <end position="320"/>
    </location>
</feature>
<keyword evidence="14 27" id="KW-1043">Host membrane</keyword>
<comment type="PTM">
    <text evidence="27">In natural infection, inactive HA is matured into HA1 and HA2 outside the cell by one or more trypsin-like, arginine-specific endoprotease secreted by the bronchial epithelial cells. One identified protease that may be involved in this process is secreted in lungs by club cells.</text>
</comment>
<evidence type="ECO:0000256" key="2">
    <source>
        <dbReference type="ARBA" id="ARBA00006321"/>
    </source>
</evidence>
<comment type="subunit">
    <text evidence="26">Homotrimer of disulfide-linked HA1-HA2. Interacts with human CACNA1C.</text>
</comment>
<evidence type="ECO:0000313" key="30">
    <source>
        <dbReference type="Proteomes" id="UP000115725"/>
    </source>
</evidence>
<keyword evidence="11 27" id="KW-0732">Signal</keyword>
<dbReference type="GO" id="GO:0019062">
    <property type="term" value="P:virion attachment to host cell"/>
    <property type="evidence" value="ECO:0007669"/>
    <property type="project" value="UniProtKB-KW"/>
</dbReference>
<dbReference type="InterPro" id="IPR001364">
    <property type="entry name" value="Hemagglutn_influenz_A/B"/>
</dbReference>
<dbReference type="PRINTS" id="PR00330">
    <property type="entry name" value="HEMAGGLUTN1"/>
</dbReference>
<evidence type="ECO:0000256" key="9">
    <source>
        <dbReference type="ARBA" id="ARBA00022595"/>
    </source>
</evidence>
<keyword evidence="7 27" id="KW-1165">Clathrin-mediated endocytosis of virus by host</keyword>
<feature type="site" description="Cleavage; by host" evidence="27">
    <location>
        <begin position="344"/>
        <end position="345"/>
    </location>
</feature>
<sequence length="566" mass="63128">MEAKLFVLFCTFTVLKADTICVGYHANNSTDTVDTVLEKNVTVTHSVNLLEDSHNGKLCSLNGIAPLQLGKCNVAGWLLGNPECDLLLTANSWSYIIETSNSENGTCYPGEFIDYEELREQLSSVSSFEKFEIFPKANSWPNHETTKGVTAACSYSGASSFYRNLLWITKKGTSYPKLSKSYTNNKGKEVLVLWGVHHPPTTSEQQSLYQNTDAYVSVGSSKYNRRFTPEIAARPKVRGQAGRMNYYWTLLDQGDTITFEATGNLIAPWYAFALNKGSDSGIITSDAPVHNCDTRCQTPHGALNSSLPFQNVHPITIGECPKYVKSTKLRMATGLRNVPSIQSRGLFGAIAGFIEGGWTGMIDGWYGYHHQNEQGSGYAADQKSTQNAVDGITNKVNSVIEKMNTQFTAVGKEFNNLERRIENLNKKVDDGFLDVWTYNAELLVLLENERTLDFHDSNVRNLYEKVRSQLRNNAKELGNGCFEFYHKCDDECMESVKNGTYDYPKYSEESKLNREEIDGVKLESMGVYQILAIYSTVASSLVLLVSLGAISFWMCSNGSLQCRICI</sequence>
<evidence type="ECO:0000256" key="7">
    <source>
        <dbReference type="ARBA" id="ARBA00022570"/>
    </source>
</evidence>
<evidence type="ECO:0000256" key="20">
    <source>
        <dbReference type="ARBA" id="ARBA00023157"/>
    </source>
</evidence>
<evidence type="ECO:0000256" key="19">
    <source>
        <dbReference type="ARBA" id="ARBA00023139"/>
    </source>
</evidence>
<dbReference type="GO" id="GO:0046789">
    <property type="term" value="F:host cell surface receptor binding"/>
    <property type="evidence" value="ECO:0007669"/>
    <property type="project" value="UniProtKB-UniRule"/>
</dbReference>
<dbReference type="PRINTS" id="PR00329">
    <property type="entry name" value="HEMAGGLUTN12"/>
</dbReference>
<keyword evidence="24 27" id="KW-1160">Virus entry into host cell</keyword>
<organism evidence="29 30">
    <name type="scientific">Influenza A virus</name>
    <name type="common">A/northern pintail/Texas/421716/2001(H1N1)</name>
    <dbReference type="NCBI Taxonomy" id="1322584"/>
    <lineage>
        <taxon>Viruses</taxon>
        <taxon>Riboviria</taxon>
        <taxon>Orthornavirae</taxon>
        <taxon>Negarnaviricota</taxon>
        <taxon>Polyploviricotina</taxon>
        <taxon>Insthoviricetes</taxon>
        <taxon>Articulavirales</taxon>
        <taxon>Orthomyxoviridae</taxon>
        <taxon>Alphainfluenzavirus</taxon>
        <taxon>Alphainfluenzavirus influenzae</taxon>
        <taxon>Influenza A virus</taxon>
    </lineage>
</organism>
<keyword evidence="17 27" id="KW-1133">Transmembrane helix</keyword>
<proteinExistence type="inferred from homology"/>
<evidence type="ECO:0000256" key="25">
    <source>
        <dbReference type="ARBA" id="ARBA00059860"/>
    </source>
</evidence>
<dbReference type="GO" id="GO:0019064">
    <property type="term" value="P:fusion of virus membrane with host plasma membrane"/>
    <property type="evidence" value="ECO:0007669"/>
    <property type="project" value="InterPro"/>
</dbReference>
<keyword evidence="22 27" id="KW-1167">Clathrin- and caveolin-independent endocytosis of virus by host</keyword>
<dbReference type="Proteomes" id="UP000115725">
    <property type="component" value="Genome"/>
</dbReference>
<dbReference type="InterPro" id="IPR013828">
    <property type="entry name" value="Hemagglutn_HA1_a/b_dom_sf"/>
</dbReference>
<feature type="disulfide bond" evidence="27">
    <location>
        <begin position="488"/>
        <end position="492"/>
    </location>
</feature>
<evidence type="ECO:0000256" key="3">
    <source>
        <dbReference type="ARBA" id="ARBA00022506"/>
    </source>
</evidence>
<feature type="lipid moiety-binding region" description="S-palmitoyl cysteine; by host" evidence="27">
    <location>
        <position position="555"/>
    </location>
</feature>
<reference evidence="29 30" key="1">
    <citation type="submission" date="2013-04" db="EMBL/GenBank/DDBJ databases">
        <title>The NIAID Influenza Genome Sequencing Project.</title>
        <authorList>
            <person name="Wentworth D.E."/>
            <person name="Dugan V."/>
            <person name="Halpin R."/>
            <person name="Lin X."/>
            <person name="Bera J."/>
            <person name="Wester E."/>
            <person name="Ghedin E."/>
            <person name="Fedorova N."/>
            <person name="Tsitrin T."/>
            <person name="Stockwell T."/>
            <person name="Amedeo P."/>
            <person name="Bishop B."/>
            <person name="Edworthy P."/>
            <person name="Gupta N."/>
            <person name="Katzel D."/>
            <person name="Li K."/>
            <person name="Schobel S."/>
            <person name="Shrivastava S."/>
            <person name="Thovarai V."/>
            <person name="Wang S."/>
            <person name="Lebarbenchon C."/>
            <person name="Sreevatsan S."/>
            <person name="Poulson B."/>
            <person name="Yang M."/>
            <person name="Stallknecht D."/>
            <person name="Bao Y."/>
            <person name="Sanders R."/>
            <person name="Dernovoy D."/>
            <person name="Kiryutin B."/>
            <person name="Lipman D.J."/>
            <person name="Tatusova T."/>
        </authorList>
    </citation>
    <scope>NUCLEOTIDE SEQUENCE [LARGE SCALE GENOMIC DNA]</scope>
    <source>
        <strain evidence="29">A/northern pintail/Texas/421716/2001</strain>
    </source>
</reference>
<evidence type="ECO:0000256" key="4">
    <source>
        <dbReference type="ARBA" id="ARBA00022510"/>
    </source>
</evidence>
<dbReference type="EMBL" id="CY139649">
    <property type="protein sequence ID" value="AGK41279.1"/>
    <property type="molecule type" value="Viral_cRNA"/>
</dbReference>
<dbReference type="SUPFAM" id="SSF49818">
    <property type="entry name" value="Viral protein domain"/>
    <property type="match status" value="1"/>
</dbReference>
<comment type="caution">
    <text evidence="27">Lacks conserved residue(s) required for the propagation of feature annotation.</text>
</comment>
<comment type="function">
    <text evidence="25 28">Binds to sialic acid-containing receptors on the cell surface, bringing about the attachment of the virus particle to the cell. This attachment induces virion internalization of about two third of the virus particles through clathrin-dependent endocytosis and about one third through a clathrin- and caveolin-independent pathway. Plays a major role in the determination of host range restriction and virulence. Class I viral fusion protein. Responsible for penetration of the virus into the cell cytoplasm by mediating the fusion of the membrane of the endocytosed virus particle with the endosomal membrane. Low pH in endosomes induces an irreversible conformational change in HA2, releasing the fusion hydrophobic peptide. Several trimers are required to form a competent fusion pore.</text>
</comment>
<feature type="chain" id="PRO_5023289608" description="Hemagglutinin HA2 chain" evidence="27">
    <location>
        <begin position="345"/>
        <end position="566"/>
    </location>
</feature>
<accession>M9ZSI7</accession>
<feature type="disulfide bond" evidence="27">
    <location>
        <begin position="72"/>
        <end position="84"/>
    </location>
</feature>
<dbReference type="FunFam" id="3.90.20.10:FF:000002">
    <property type="entry name" value="Hemagglutinin"/>
    <property type="match status" value="1"/>
</dbReference>
<keyword evidence="21 27" id="KW-0325">Glycoprotein</keyword>
<keyword evidence="8 27" id="KW-0945">Host-virus interaction</keyword>
<dbReference type="GO" id="GO:0020002">
    <property type="term" value="C:host cell plasma membrane"/>
    <property type="evidence" value="ECO:0007669"/>
    <property type="project" value="UniProtKB-SubCell"/>
</dbReference>
<keyword evidence="23 27" id="KW-0449">Lipoprotein</keyword>
<keyword evidence="18 27" id="KW-0472">Membrane</keyword>
<gene>
    <name evidence="27 29" type="primary">HA</name>
</gene>
<evidence type="ECO:0000256" key="26">
    <source>
        <dbReference type="ARBA" id="ARBA00064035"/>
    </source>
</evidence>
<dbReference type="GO" id="GO:0046761">
    <property type="term" value="P:viral budding from plasma membrane"/>
    <property type="evidence" value="ECO:0007669"/>
    <property type="project" value="UniProtKB-UniRule"/>
</dbReference>
<keyword evidence="10 27" id="KW-0812">Transmembrane</keyword>
<evidence type="ECO:0000256" key="12">
    <source>
        <dbReference type="ARBA" id="ARBA00022804"/>
    </source>
</evidence>
<evidence type="ECO:0000256" key="23">
    <source>
        <dbReference type="ARBA" id="ARBA00023288"/>
    </source>
</evidence>
<comment type="subcellular location">
    <subcellularLocation>
        <location evidence="1 27">Host apical cell membrane</location>
        <topology evidence="1 27">Single-pass type I membrane protein</topology>
    </subcellularLocation>
    <subcellularLocation>
        <location evidence="27">Virion membrane</location>
        <topology evidence="27">Single-pass type I membrane protein</topology>
    </subcellularLocation>
    <text evidence="27">Targeted to the apical plasma membrane in epithelial polarized cells through a signal present in the transmembrane domain. Associated with glycosphingolipid- and cholesterol-enriched detergent-resistant lipid rafts.</text>
</comment>
<dbReference type="SUPFAM" id="SSF58064">
    <property type="entry name" value="Influenza hemagglutinin (stalk)"/>
    <property type="match status" value="1"/>
</dbReference>
<evidence type="ECO:0000256" key="17">
    <source>
        <dbReference type="ARBA" id="ARBA00022989"/>
    </source>
</evidence>
<dbReference type="GO" id="GO:0019031">
    <property type="term" value="C:viral envelope"/>
    <property type="evidence" value="ECO:0007669"/>
    <property type="project" value="UniProtKB-UniRule"/>
</dbReference>
<evidence type="ECO:0000256" key="27">
    <source>
        <dbReference type="HAMAP-Rule" id="MF_04072"/>
    </source>
</evidence>
<feature type="transmembrane region" description="Helical" evidence="27">
    <location>
        <begin position="531"/>
        <end position="554"/>
    </location>
</feature>
<dbReference type="InterPro" id="IPR000149">
    <property type="entry name" value="Hemagglutn_influenz_A"/>
</dbReference>
<name>M9ZSI7_9INFA</name>
<keyword evidence="15 27" id="KW-0261">Viral envelope protein</keyword>
<dbReference type="GO" id="GO:0039654">
    <property type="term" value="P:fusion of virus membrane with host endosome membrane"/>
    <property type="evidence" value="ECO:0007669"/>
    <property type="project" value="UniProtKB-UniRule"/>
</dbReference>